<dbReference type="InterPro" id="IPR013528">
    <property type="entry name" value="HMG_CoA_synth_N"/>
</dbReference>
<evidence type="ECO:0000256" key="1">
    <source>
        <dbReference type="ARBA" id="ARBA00007061"/>
    </source>
</evidence>
<protein>
    <submittedName>
        <fullName evidence="5">Hydroxymethylglutaryl-CoA synthase family protein</fullName>
    </submittedName>
</protein>
<accession>A0A7G5MVR7</accession>
<dbReference type="CDD" id="cd00827">
    <property type="entry name" value="init_cond_enzymes"/>
    <property type="match status" value="1"/>
</dbReference>
<dbReference type="PANTHER" id="PTHR43323">
    <property type="entry name" value="3-HYDROXY-3-METHYLGLUTARYL COENZYME A SYNTHASE"/>
    <property type="match status" value="1"/>
</dbReference>
<dbReference type="PANTHER" id="PTHR43323:SF2">
    <property type="entry name" value="HYDROXYMETHYLGLUTARYL-COA SYNTHASE"/>
    <property type="match status" value="1"/>
</dbReference>
<feature type="domain" description="Hydroxymethylglutaryl-coenzyme A synthase C-terminal" evidence="4">
    <location>
        <begin position="268"/>
        <end position="392"/>
    </location>
</feature>
<feature type="domain" description="Hydroxymethylglutaryl-coenzyme A synthase N-terminal" evidence="3">
    <location>
        <begin position="3"/>
        <end position="171"/>
    </location>
</feature>
<dbReference type="Pfam" id="PF01154">
    <property type="entry name" value="HMG_CoA_synt_N"/>
    <property type="match status" value="1"/>
</dbReference>
<dbReference type="GO" id="GO:0004421">
    <property type="term" value="F:hydroxymethylglutaryl-CoA synthase activity"/>
    <property type="evidence" value="ECO:0007669"/>
    <property type="project" value="InterPro"/>
</dbReference>
<organism evidence="5 6">
    <name type="scientific">Blautia producta</name>
    <dbReference type="NCBI Taxonomy" id="33035"/>
    <lineage>
        <taxon>Bacteria</taxon>
        <taxon>Bacillati</taxon>
        <taxon>Bacillota</taxon>
        <taxon>Clostridia</taxon>
        <taxon>Lachnospirales</taxon>
        <taxon>Lachnospiraceae</taxon>
        <taxon>Blautia</taxon>
    </lineage>
</organism>
<evidence type="ECO:0000313" key="5">
    <source>
        <dbReference type="EMBL" id="QMW78710.1"/>
    </source>
</evidence>
<dbReference type="GO" id="GO:0006084">
    <property type="term" value="P:acetyl-CoA metabolic process"/>
    <property type="evidence" value="ECO:0007669"/>
    <property type="project" value="InterPro"/>
</dbReference>
<evidence type="ECO:0000259" key="3">
    <source>
        <dbReference type="Pfam" id="PF01154"/>
    </source>
</evidence>
<dbReference type="AlphaFoldDB" id="A0A7G5MVR7"/>
<keyword evidence="2" id="KW-0808">Transferase</keyword>
<dbReference type="Proteomes" id="UP000515789">
    <property type="component" value="Chromosome"/>
</dbReference>
<feature type="domain" description="Hydroxymethylglutaryl-coenzyme A synthase C-terminal" evidence="4">
    <location>
        <begin position="183"/>
        <end position="261"/>
    </location>
</feature>
<reference evidence="5 6" key="1">
    <citation type="submission" date="2019-04" db="EMBL/GenBank/DDBJ databases">
        <authorList>
            <person name="Schori C."/>
            <person name="Ahrens C."/>
        </authorList>
    </citation>
    <scope>NUCLEOTIDE SEQUENCE [LARGE SCALE GENOMIC DNA]</scope>
    <source>
        <strain evidence="5 6">DSM 2950</strain>
    </source>
</reference>
<name>A0A7G5MVR7_9FIRM</name>
<dbReference type="InterPro" id="IPR016039">
    <property type="entry name" value="Thiolase-like"/>
</dbReference>
<dbReference type="Pfam" id="PF08540">
    <property type="entry name" value="HMG_CoA_synt_C"/>
    <property type="match status" value="2"/>
</dbReference>
<dbReference type="InterPro" id="IPR013746">
    <property type="entry name" value="HMG_CoA_synt_C_dom"/>
</dbReference>
<evidence type="ECO:0000256" key="2">
    <source>
        <dbReference type="ARBA" id="ARBA00022679"/>
    </source>
</evidence>
<proteinExistence type="inferred from homology"/>
<dbReference type="SUPFAM" id="SSF53901">
    <property type="entry name" value="Thiolase-like"/>
    <property type="match status" value="2"/>
</dbReference>
<comment type="similarity">
    <text evidence="1">Belongs to the thiolase-like superfamily. HMG-CoA synthase family.</text>
</comment>
<dbReference type="Gene3D" id="3.40.47.10">
    <property type="match status" value="2"/>
</dbReference>
<gene>
    <name evidence="5" type="ORF">E5259_14530</name>
</gene>
<dbReference type="EMBL" id="CP039126">
    <property type="protein sequence ID" value="QMW78710.1"/>
    <property type="molecule type" value="Genomic_DNA"/>
</dbReference>
<sequence>MMKVGIEAINFYGGSVYVDIHELFNSRELDDKRYDNLMMYKKSVGLPWEDPVTNGVNAAKPIIDALTSNEKESIELVVTSSESGLDFGKSMSTYIHDYLELSKTCRLFEVKQACFGGTAAFDVAVSFIKSGISPGAKVLVIATDVVYSTARGTYIEPSQGIGAIAMLISSNPQIMELDFGAYGCHSYEVMDTCRPLANLETGDADLSLLSYLDCLEYSYQKYEEKVEGADFATTFDYLAFHTPFAGMVKGGHRKMMRDKYKISRMDIEEDFKKRVLPSLSLCSEVGNVYSATLYLALCGVIENAEINRSKRVGLFSYGSGCSSEFFSGVISKESKEKIAEMKISENLKQRYKLSITEYDRILDINSEWGFGVQNKEMDCDELNHIYSNYFLKKNLLVLENIHGFHRNYKWS</sequence>
<evidence type="ECO:0000313" key="6">
    <source>
        <dbReference type="Proteomes" id="UP000515789"/>
    </source>
</evidence>
<evidence type="ECO:0000259" key="4">
    <source>
        <dbReference type="Pfam" id="PF08540"/>
    </source>
</evidence>